<accession>A0A0D2CHG5</accession>
<evidence type="ECO:0000259" key="1">
    <source>
        <dbReference type="Pfam" id="PF01370"/>
    </source>
</evidence>
<dbReference type="InterPro" id="IPR036291">
    <property type="entry name" value="NAD(P)-bd_dom_sf"/>
</dbReference>
<protein>
    <recommendedName>
        <fullName evidence="1">NAD-dependent epimerase/dehydratase domain-containing protein</fullName>
    </recommendedName>
</protein>
<proteinExistence type="predicted"/>
<dbReference type="PANTHER" id="PTHR43103">
    <property type="entry name" value="NUCLEOSIDE-DIPHOSPHATE-SUGAR EPIMERASE"/>
    <property type="match status" value="1"/>
</dbReference>
<dbReference type="Pfam" id="PF01370">
    <property type="entry name" value="Epimerase"/>
    <property type="match status" value="1"/>
</dbReference>
<evidence type="ECO:0000313" key="2">
    <source>
        <dbReference type="EMBL" id="KIW64676.1"/>
    </source>
</evidence>
<dbReference type="STRING" id="5601.A0A0D2CHG5"/>
<dbReference type="AlphaFoldDB" id="A0A0D2CHG5"/>
<evidence type="ECO:0000313" key="3">
    <source>
        <dbReference type="Proteomes" id="UP000054266"/>
    </source>
</evidence>
<dbReference type="HOGENOM" id="CLU_053163_2_0_1"/>
<keyword evidence="3" id="KW-1185">Reference proteome</keyword>
<dbReference type="EMBL" id="KN846961">
    <property type="protein sequence ID" value="KIW64676.1"/>
    <property type="molecule type" value="Genomic_DNA"/>
</dbReference>
<organism evidence="2 3">
    <name type="scientific">Phialophora macrospora</name>
    <dbReference type="NCBI Taxonomy" id="1851006"/>
    <lineage>
        <taxon>Eukaryota</taxon>
        <taxon>Fungi</taxon>
        <taxon>Dikarya</taxon>
        <taxon>Ascomycota</taxon>
        <taxon>Pezizomycotina</taxon>
        <taxon>Eurotiomycetes</taxon>
        <taxon>Chaetothyriomycetidae</taxon>
        <taxon>Chaetothyriales</taxon>
        <taxon>Herpotrichiellaceae</taxon>
        <taxon>Phialophora</taxon>
    </lineage>
</organism>
<dbReference type="InterPro" id="IPR001509">
    <property type="entry name" value="Epimerase_deHydtase"/>
</dbReference>
<reference evidence="2 3" key="1">
    <citation type="submission" date="2015-01" db="EMBL/GenBank/DDBJ databases">
        <title>The Genome Sequence of Capronia semiimmersa CBS27337.</title>
        <authorList>
            <consortium name="The Broad Institute Genomics Platform"/>
            <person name="Cuomo C."/>
            <person name="de Hoog S."/>
            <person name="Gorbushina A."/>
            <person name="Stielow B."/>
            <person name="Teixiera M."/>
            <person name="Abouelleil A."/>
            <person name="Chapman S.B."/>
            <person name="Priest M."/>
            <person name="Young S.K."/>
            <person name="Wortman J."/>
            <person name="Nusbaum C."/>
            <person name="Birren B."/>
        </authorList>
    </citation>
    <scope>NUCLEOTIDE SEQUENCE [LARGE SCALE GENOMIC DNA]</scope>
    <source>
        <strain evidence="2 3">CBS 27337</strain>
    </source>
</reference>
<gene>
    <name evidence="2" type="ORF">PV04_09594</name>
</gene>
<dbReference type="Gene3D" id="3.40.50.720">
    <property type="entry name" value="NAD(P)-binding Rossmann-like Domain"/>
    <property type="match status" value="1"/>
</dbReference>
<dbReference type="PANTHER" id="PTHR43103:SF6">
    <property type="entry name" value="PUTATIVE-RELATED"/>
    <property type="match status" value="1"/>
</dbReference>
<dbReference type="SUPFAM" id="SSF51735">
    <property type="entry name" value="NAD(P)-binding Rossmann-fold domains"/>
    <property type="match status" value="1"/>
</dbReference>
<name>A0A0D2CHG5_9EURO</name>
<sequence length="314" mass="34765">MPSLRVAFTGGSGKVGRHVIQTLLQHGHQVINLDLVDLSSTTSSDPTLSALQTVHTIKCDLTDSGQVFSSLNTHMALGEPFPTAEPPCPVDAVIHFAGINKPMVVSDGETFRINVLGTHNVVEAACKLGIKKVILASSVTVYGVAFGQGHLDYASFPVTEDLDTNPTDPYALSKLCGERVARSYAARFGVDVYCLRIGRVFEPDEYTSNMFHGYVREPEKWFQHGWSYTDARDLGRMCHCGLLASGLGFQVFNAVNSTITNQSADTAEFLRRLYPHIPQTREFDQREAPISNRKIRRMLGFKDEHDWRAYLTGL</sequence>
<dbReference type="Proteomes" id="UP000054266">
    <property type="component" value="Unassembled WGS sequence"/>
</dbReference>
<feature type="domain" description="NAD-dependent epimerase/dehydratase" evidence="1">
    <location>
        <begin position="9"/>
        <end position="204"/>
    </location>
</feature>